<evidence type="ECO:0000313" key="1">
    <source>
        <dbReference type="EMBL" id="SQC93251.1"/>
    </source>
</evidence>
<sequence length="94" mass="10773">MIMVTEDNRARIIHFTDSGDSEYGEAERQRWLKSFSNFVTLGECSQHDCPPGLLAADYSLSDARLVLLTQQPGNEKGELLVRTAWRRRFRITAE</sequence>
<reference evidence="1 2" key="1">
    <citation type="submission" date="2018-06" db="EMBL/GenBank/DDBJ databases">
        <authorList>
            <consortium name="Pathogen Informatics"/>
            <person name="Doyle S."/>
        </authorList>
    </citation>
    <scope>NUCLEOTIDE SEQUENCE [LARGE SCALE GENOMIC DNA]</scope>
    <source>
        <strain evidence="1 2">NCTC12120</strain>
    </source>
</reference>
<dbReference type="Proteomes" id="UP000251197">
    <property type="component" value="Unassembled WGS sequence"/>
</dbReference>
<organism evidence="1 2">
    <name type="scientific">Cedecea neteri</name>
    <dbReference type="NCBI Taxonomy" id="158822"/>
    <lineage>
        <taxon>Bacteria</taxon>
        <taxon>Pseudomonadati</taxon>
        <taxon>Pseudomonadota</taxon>
        <taxon>Gammaproteobacteria</taxon>
        <taxon>Enterobacterales</taxon>
        <taxon>Enterobacteriaceae</taxon>
        <taxon>Cedecea</taxon>
    </lineage>
</organism>
<gene>
    <name evidence="1" type="ORF">NCTC12120_06365</name>
</gene>
<evidence type="ECO:0000313" key="2">
    <source>
        <dbReference type="Proteomes" id="UP000251197"/>
    </source>
</evidence>
<name>A0A2X3JB90_9ENTR</name>
<accession>A0A2X3JB90</accession>
<dbReference type="AlphaFoldDB" id="A0A2X3JB90"/>
<proteinExistence type="predicted"/>
<protein>
    <submittedName>
        <fullName evidence="1">Uncharacterized protein</fullName>
    </submittedName>
</protein>
<dbReference type="EMBL" id="UAVU01000010">
    <property type="protein sequence ID" value="SQC93251.1"/>
    <property type="molecule type" value="Genomic_DNA"/>
</dbReference>